<accession>A0A1G9GJ06</accession>
<reference evidence="2" key="1">
    <citation type="submission" date="2016-10" db="EMBL/GenBank/DDBJ databases">
        <authorList>
            <person name="Varghese N."/>
            <person name="Submissions S."/>
        </authorList>
    </citation>
    <scope>NUCLEOTIDE SEQUENCE [LARGE SCALE GENOMIC DNA]</scope>
    <source>
        <strain evidence="2">DSM 44796</strain>
    </source>
</reference>
<proteinExistence type="predicted"/>
<dbReference type="EMBL" id="FNET01000008">
    <property type="protein sequence ID" value="SDL00626.1"/>
    <property type="molecule type" value="Genomic_DNA"/>
</dbReference>
<evidence type="ECO:0000313" key="2">
    <source>
        <dbReference type="Proteomes" id="UP000199682"/>
    </source>
</evidence>
<organism evidence="1 2">
    <name type="scientific">Lentzea albidocapillata subsp. violacea</name>
    <dbReference type="NCBI Taxonomy" id="128104"/>
    <lineage>
        <taxon>Bacteria</taxon>
        <taxon>Bacillati</taxon>
        <taxon>Actinomycetota</taxon>
        <taxon>Actinomycetes</taxon>
        <taxon>Pseudonocardiales</taxon>
        <taxon>Pseudonocardiaceae</taxon>
        <taxon>Lentzea</taxon>
    </lineage>
</organism>
<gene>
    <name evidence="1" type="ORF">SAMN04488074_108227</name>
</gene>
<protein>
    <recommendedName>
        <fullName evidence="3">MarR family transcriptional regulator</fullName>
    </recommendedName>
</protein>
<sequence>MVRKPTATERGAAVAALEKEQAVYRVAYLIARGDGRPAELTRLSTMDSVMQAMSRGWVAAPITAGFPYQLTDSGRVALARWFRIVADYSGVDPVCAALYEAVTTP</sequence>
<dbReference type="Proteomes" id="UP000199682">
    <property type="component" value="Unassembled WGS sequence"/>
</dbReference>
<dbReference type="AlphaFoldDB" id="A0A1G9GJ06"/>
<evidence type="ECO:0000313" key="1">
    <source>
        <dbReference type="EMBL" id="SDL00626.1"/>
    </source>
</evidence>
<name>A0A1G9GJ06_9PSEU</name>
<evidence type="ECO:0008006" key="3">
    <source>
        <dbReference type="Google" id="ProtNLM"/>
    </source>
</evidence>